<reference evidence="1 2" key="1">
    <citation type="submission" date="2022-05" db="EMBL/GenBank/DDBJ databases">
        <authorList>
            <consortium name="Genoscope - CEA"/>
            <person name="William W."/>
        </authorList>
    </citation>
    <scope>NUCLEOTIDE SEQUENCE [LARGE SCALE GENOMIC DNA]</scope>
</reference>
<evidence type="ECO:0000313" key="2">
    <source>
        <dbReference type="Proteomes" id="UP001159405"/>
    </source>
</evidence>
<dbReference type="Proteomes" id="UP001159405">
    <property type="component" value="Unassembled WGS sequence"/>
</dbReference>
<keyword evidence="2" id="KW-1185">Reference proteome</keyword>
<sequence length="121" mass="13845">MNTEFTGKSSLTSFCAESSEKNFNGLPGNKGHSNTAGGKSGAAYQRDWYFNRRKCCHDDAHLAAAHRLPDTKNVKHQLIVKFVHKDKREEMYKKCRNPIVKEYYQLAVCTSHNGSRCYKQQ</sequence>
<gene>
    <name evidence="1" type="ORF">PLOB_00027527</name>
</gene>
<accession>A0ABN8RTI7</accession>
<organism evidence="1 2">
    <name type="scientific">Porites lobata</name>
    <dbReference type="NCBI Taxonomy" id="104759"/>
    <lineage>
        <taxon>Eukaryota</taxon>
        <taxon>Metazoa</taxon>
        <taxon>Cnidaria</taxon>
        <taxon>Anthozoa</taxon>
        <taxon>Hexacorallia</taxon>
        <taxon>Scleractinia</taxon>
        <taxon>Fungiina</taxon>
        <taxon>Poritidae</taxon>
        <taxon>Porites</taxon>
    </lineage>
</organism>
<proteinExistence type="predicted"/>
<evidence type="ECO:0000313" key="1">
    <source>
        <dbReference type="EMBL" id="CAH3182811.1"/>
    </source>
</evidence>
<dbReference type="EMBL" id="CALNXK010000333">
    <property type="protein sequence ID" value="CAH3182811.1"/>
    <property type="molecule type" value="Genomic_DNA"/>
</dbReference>
<protein>
    <submittedName>
        <fullName evidence="1">Uncharacterized protein</fullName>
    </submittedName>
</protein>
<comment type="caution">
    <text evidence="1">The sequence shown here is derived from an EMBL/GenBank/DDBJ whole genome shotgun (WGS) entry which is preliminary data.</text>
</comment>
<name>A0ABN8RTI7_9CNID</name>